<reference evidence="1" key="1">
    <citation type="submission" date="2022-05" db="EMBL/GenBank/DDBJ databases">
        <authorList>
            <person name="Blom J."/>
        </authorList>
    </citation>
    <scope>NUCLEOTIDE SEQUENCE</scope>
    <source>
        <strain evidence="1">Type strain: CPO20170097</strain>
    </source>
</reference>
<gene>
    <name evidence="1" type="ORF">FBBNIHIM_14565</name>
</gene>
<evidence type="ECO:0000313" key="2">
    <source>
        <dbReference type="Proteomes" id="UP001152651"/>
    </source>
</evidence>
<evidence type="ECO:0000313" key="1">
    <source>
        <dbReference type="EMBL" id="CAH6660339.1"/>
    </source>
</evidence>
<dbReference type="Proteomes" id="UP001152651">
    <property type="component" value="Unassembled WGS sequence"/>
</dbReference>
<proteinExistence type="predicted"/>
<keyword evidence="2" id="KW-1185">Reference proteome</keyword>
<name>A0ABM9FB35_9ENTR</name>
<organism evidence="1 2">
    <name type="scientific">Pseudocitrobacter vendiensis</name>
    <dbReference type="NCBI Taxonomy" id="2488306"/>
    <lineage>
        <taxon>Bacteria</taxon>
        <taxon>Pseudomonadati</taxon>
        <taxon>Pseudomonadota</taxon>
        <taxon>Gammaproteobacteria</taxon>
        <taxon>Enterobacterales</taxon>
        <taxon>Enterobacteriaceae</taxon>
        <taxon>Pseudocitrobacter</taxon>
    </lineage>
</organism>
<sequence length="40" mass="4267">MSLPHMFGKAAKTDLPENYAPVRERGGIGIHTASGKVSNK</sequence>
<accession>A0ABM9FB35</accession>
<dbReference type="EMBL" id="CALSBS010000012">
    <property type="protein sequence ID" value="CAH6660339.1"/>
    <property type="molecule type" value="Genomic_DNA"/>
</dbReference>
<protein>
    <submittedName>
        <fullName evidence="1">Uncharacterized protein</fullName>
    </submittedName>
</protein>
<comment type="caution">
    <text evidence="1">The sequence shown here is derived from an EMBL/GenBank/DDBJ whole genome shotgun (WGS) entry which is preliminary data.</text>
</comment>